<dbReference type="GO" id="GO:0006896">
    <property type="term" value="P:Golgi to vacuole transport"/>
    <property type="evidence" value="ECO:0007669"/>
    <property type="project" value="TreeGrafter"/>
</dbReference>
<dbReference type="GO" id="GO:0042147">
    <property type="term" value="P:retrograde transport, endosome to Golgi"/>
    <property type="evidence" value="ECO:0007669"/>
    <property type="project" value="InterPro"/>
</dbReference>
<keyword evidence="7 8" id="KW-0175">Coiled coil</keyword>
<evidence type="ECO:0000256" key="6">
    <source>
        <dbReference type="ARBA" id="ARBA00023034"/>
    </source>
</evidence>
<feature type="compositionally biased region" description="Basic and acidic residues" evidence="9">
    <location>
        <begin position="1120"/>
        <end position="1142"/>
    </location>
</feature>
<feature type="compositionally biased region" description="Low complexity" evidence="9">
    <location>
        <begin position="1"/>
        <end position="27"/>
    </location>
</feature>
<comment type="similarity">
    <text evidence="2">Belongs to the VPS54 family.</text>
</comment>
<keyword evidence="4" id="KW-0813">Transport</keyword>
<dbReference type="EMBL" id="MU001686">
    <property type="protein sequence ID" value="KAF2455449.1"/>
    <property type="molecule type" value="Genomic_DNA"/>
</dbReference>
<feature type="coiled-coil region" evidence="8">
    <location>
        <begin position="332"/>
        <end position="387"/>
    </location>
</feature>
<evidence type="ECO:0000313" key="12">
    <source>
        <dbReference type="EMBL" id="KAF2455449.1"/>
    </source>
</evidence>
<feature type="region of interest" description="Disordered" evidence="9">
    <location>
        <begin position="1095"/>
        <end position="1142"/>
    </location>
</feature>
<dbReference type="GO" id="GO:0005829">
    <property type="term" value="C:cytosol"/>
    <property type="evidence" value="ECO:0007669"/>
    <property type="project" value="GOC"/>
</dbReference>
<feature type="region of interest" description="Disordered" evidence="9">
    <location>
        <begin position="157"/>
        <end position="224"/>
    </location>
</feature>
<accession>A0A6A6NUM9</accession>
<reference evidence="12" key="1">
    <citation type="journal article" date="2020" name="Stud. Mycol.">
        <title>101 Dothideomycetes genomes: a test case for predicting lifestyles and emergence of pathogens.</title>
        <authorList>
            <person name="Haridas S."/>
            <person name="Albert R."/>
            <person name="Binder M."/>
            <person name="Bloem J."/>
            <person name="Labutti K."/>
            <person name="Salamov A."/>
            <person name="Andreopoulos B."/>
            <person name="Baker S."/>
            <person name="Barry K."/>
            <person name="Bills G."/>
            <person name="Bluhm B."/>
            <person name="Cannon C."/>
            <person name="Castanera R."/>
            <person name="Culley D."/>
            <person name="Daum C."/>
            <person name="Ezra D."/>
            <person name="Gonzalez J."/>
            <person name="Henrissat B."/>
            <person name="Kuo A."/>
            <person name="Liang C."/>
            <person name="Lipzen A."/>
            <person name="Lutzoni F."/>
            <person name="Magnuson J."/>
            <person name="Mondo S."/>
            <person name="Nolan M."/>
            <person name="Ohm R."/>
            <person name="Pangilinan J."/>
            <person name="Park H.-J."/>
            <person name="Ramirez L."/>
            <person name="Alfaro M."/>
            <person name="Sun H."/>
            <person name="Tritt A."/>
            <person name="Yoshinaga Y."/>
            <person name="Zwiers L.-H."/>
            <person name="Turgeon B."/>
            <person name="Goodwin S."/>
            <person name="Spatafora J."/>
            <person name="Crous P."/>
            <person name="Grigoriev I."/>
        </authorList>
    </citation>
    <scope>NUCLEOTIDE SEQUENCE</scope>
    <source>
        <strain evidence="12">ATCC 16933</strain>
    </source>
</reference>
<feature type="compositionally biased region" description="Low complexity" evidence="9">
    <location>
        <begin position="43"/>
        <end position="56"/>
    </location>
</feature>
<comment type="subcellular location">
    <subcellularLocation>
        <location evidence="1">Golgi apparatus</location>
        <location evidence="1">trans-Golgi network</location>
    </subcellularLocation>
</comment>
<dbReference type="PANTHER" id="PTHR12965">
    <property type="entry name" value="VACUOLAR PROTEIN SORTING 54"/>
    <property type="match status" value="1"/>
</dbReference>
<keyword evidence="13" id="KW-1185">Reference proteome</keyword>
<evidence type="ECO:0000256" key="8">
    <source>
        <dbReference type="SAM" id="Coils"/>
    </source>
</evidence>
<dbReference type="Pfam" id="PF07928">
    <property type="entry name" value="Vps54"/>
    <property type="match status" value="1"/>
</dbReference>
<name>A0A6A6NUM9_9PEZI</name>
<evidence type="ECO:0000259" key="11">
    <source>
        <dbReference type="Pfam" id="PF10475"/>
    </source>
</evidence>
<evidence type="ECO:0000256" key="4">
    <source>
        <dbReference type="ARBA" id="ARBA00022448"/>
    </source>
</evidence>
<evidence type="ECO:0000256" key="2">
    <source>
        <dbReference type="ARBA" id="ARBA00009150"/>
    </source>
</evidence>
<evidence type="ECO:0000259" key="10">
    <source>
        <dbReference type="Pfam" id="PF07928"/>
    </source>
</evidence>
<evidence type="ECO:0000256" key="5">
    <source>
        <dbReference type="ARBA" id="ARBA00022927"/>
    </source>
</evidence>
<dbReference type="InterPro" id="IPR019515">
    <property type="entry name" value="VPS54_N"/>
</dbReference>
<feature type="region of interest" description="Disordered" evidence="9">
    <location>
        <begin position="1"/>
        <end position="56"/>
    </location>
</feature>
<evidence type="ECO:0000256" key="3">
    <source>
        <dbReference type="ARBA" id="ARBA00017665"/>
    </source>
</evidence>
<gene>
    <name evidence="12" type="ORF">BDY21DRAFT_349411</name>
</gene>
<keyword evidence="5" id="KW-0653">Protein transport</keyword>
<feature type="region of interest" description="Disordered" evidence="9">
    <location>
        <begin position="265"/>
        <end position="287"/>
    </location>
</feature>
<dbReference type="Proteomes" id="UP000799766">
    <property type="component" value="Unassembled WGS sequence"/>
</dbReference>
<evidence type="ECO:0000256" key="7">
    <source>
        <dbReference type="ARBA" id="ARBA00023054"/>
    </source>
</evidence>
<proteinExistence type="inferred from homology"/>
<evidence type="ECO:0000313" key="13">
    <source>
        <dbReference type="Proteomes" id="UP000799766"/>
    </source>
</evidence>
<evidence type="ECO:0000256" key="9">
    <source>
        <dbReference type="SAM" id="MobiDB-lite"/>
    </source>
</evidence>
<dbReference type="Pfam" id="PF10475">
    <property type="entry name" value="Vps54_N"/>
    <property type="match status" value="1"/>
</dbReference>
<feature type="compositionally biased region" description="Basic and acidic residues" evidence="9">
    <location>
        <begin position="157"/>
        <end position="187"/>
    </location>
</feature>
<dbReference type="PANTHER" id="PTHR12965:SF0">
    <property type="entry name" value="VACUOLAR PROTEIN SORTING-ASSOCIATED PROTEIN 54"/>
    <property type="match status" value="1"/>
</dbReference>
<protein>
    <recommendedName>
        <fullName evidence="3">Vacuolar protein sorting-associated protein 54</fullName>
    </recommendedName>
</protein>
<dbReference type="GO" id="GO:0000938">
    <property type="term" value="C:GARP complex"/>
    <property type="evidence" value="ECO:0007669"/>
    <property type="project" value="InterPro"/>
</dbReference>
<dbReference type="AlphaFoldDB" id="A0A6A6NUM9"/>
<sequence>MSSSSQRRSFDSPRSPFSPPQQHQAQFPFPPQHDWAASGQGHPRASSSSRPAPCRTSSIASSIHSIGSTLDTAVHARPGTVTEVGQNAISALLQPPIVRTGLLPHTASSAAASSHKPPTAKDIPPVSLTNIPHVEPSTFRPYLSQVGSLYDAFQRAKAESDGGSQLRRDKTAGSKADDFSEALEKGLRKASAQSPRPTSRGSLSGVTFSPSIEAPEPRRRSSAAFAKRNAVTPLSTIPNVYFEDDFHLENPRTFDIVSERSEVVRPPNAGVGDDAKGANGSLNGAPPSGRKALATNAILQEKLSWYMDTVEVHLIQAISTASTSFFAALGSLKDLQFEAAESARRIKHLRKDLERLDKEMAVGGLKVVAMKRRRENLRKLADATEQLRCVVDGVAACEEMVENGNLELALDCMDVLDTLISGTIDRERVPDSLEIRANLPQNLIDLRSLKALEGVAVGLSQLRYRVGKGYETRFLEALLTDVRDHVKSVPAQDTLQRWANTFQRTRGDQKRPRSQQLPAYLKTNDALRSDLRAILHGLSRANHTGPATYAFREVSMREVKSLIRQHLPSSSDDDTESMTSISTRGGRGLSQQDKSAILARNLRALDAESAEELLRNVYSNVGEALRRLGVQVKVLLDVTSGVASPPPSSGGLKSPPRSPSIVGLDGQVNRPVTPEPPALGSWNLQEELTQTLDMSSLLGQAVDVAQSQITKVLKVRTEQTTHLPLQLFLRYFTLNRLFADECEAVSGRSGAALKGTVNGQIHDFVSLLGDSEKQRLAQVMDADKWEAKDFGDAENAVLSRLLDGMTSDPPAWLKGTLVWQDLVDEREVNGTNPAQSNGTGKTKARSATIDEEKYILVDCTLAALRGIDTFENLAAAIPSITTDVSTVLVDYLKLYNSRSCQLILGAGARSAGLKNINTKHLALASQSLSFIVALIPYLREFARRHSPPNHHSLTEFDKVKRLYQDHQVSIHDKLIDIMSSRTTAHINAMKKIDFDKATEQQISPHMETLTNDTSVLHRVLNRHLPEISVRLIMGPVFTSYREQWGKAFSDVDVKTMPGKDRLLRDAEHFDAKLSKIDGAGDIGNYIINIVKGKKVAEAPPPPPPPSSKETEKANGVGDSTESKPSQEEATNDAKPEEEDKKE</sequence>
<evidence type="ECO:0000256" key="1">
    <source>
        <dbReference type="ARBA" id="ARBA00004601"/>
    </source>
</evidence>
<feature type="region of interest" description="Disordered" evidence="9">
    <location>
        <begin position="564"/>
        <end position="592"/>
    </location>
</feature>
<dbReference type="OrthoDB" id="10259024at2759"/>
<dbReference type="GO" id="GO:0019905">
    <property type="term" value="F:syntaxin binding"/>
    <property type="evidence" value="ECO:0007669"/>
    <property type="project" value="TreeGrafter"/>
</dbReference>
<keyword evidence="6" id="KW-0333">Golgi apparatus</keyword>
<feature type="domain" description="Vacuolar protein sorting-associated protein 54 N-terminal" evidence="11">
    <location>
        <begin position="301"/>
        <end position="413"/>
    </location>
</feature>
<feature type="domain" description="Vacuolar protein sorting-associated protein 54 C-terminal" evidence="10">
    <location>
        <begin position="851"/>
        <end position="981"/>
    </location>
</feature>
<organism evidence="12 13">
    <name type="scientific">Lineolata rhizophorae</name>
    <dbReference type="NCBI Taxonomy" id="578093"/>
    <lineage>
        <taxon>Eukaryota</taxon>
        <taxon>Fungi</taxon>
        <taxon>Dikarya</taxon>
        <taxon>Ascomycota</taxon>
        <taxon>Pezizomycotina</taxon>
        <taxon>Dothideomycetes</taxon>
        <taxon>Dothideomycetes incertae sedis</taxon>
        <taxon>Lineolatales</taxon>
        <taxon>Lineolataceae</taxon>
        <taxon>Lineolata</taxon>
    </lineage>
</organism>
<feature type="compositionally biased region" description="Polar residues" evidence="9">
    <location>
        <begin position="191"/>
        <end position="210"/>
    </location>
</feature>
<dbReference type="InterPro" id="IPR012501">
    <property type="entry name" value="Vps54_C"/>
</dbReference>
<dbReference type="InterPro" id="IPR039745">
    <property type="entry name" value="Vps54"/>
</dbReference>
<dbReference type="GO" id="GO:0015031">
    <property type="term" value="P:protein transport"/>
    <property type="evidence" value="ECO:0007669"/>
    <property type="project" value="UniProtKB-KW"/>
</dbReference>
<dbReference type="Gene3D" id="6.10.250.860">
    <property type="match status" value="1"/>
</dbReference>